<comment type="pathway">
    <text evidence="6">Isoprenoid biosynthesis; isopentenyl diphosphate biosynthesis via DXP pathway; isopentenyl diphosphate from 1-deoxy-D-xylulose 5-phosphate: step 3/6.</text>
</comment>
<dbReference type="NCBIfam" id="TIGR00154">
    <property type="entry name" value="ispE"/>
    <property type="match status" value="1"/>
</dbReference>
<dbReference type="InterPro" id="IPR036554">
    <property type="entry name" value="GHMP_kinase_C_sf"/>
</dbReference>
<keyword evidence="6" id="KW-0414">Isoprene biosynthesis</keyword>
<reference evidence="8" key="1">
    <citation type="submission" date="2023-07" db="EMBL/GenBank/DDBJ databases">
        <title>Mucosal microbiota of week-old chicken and adult hens.</title>
        <authorList>
            <person name="Volf J."/>
            <person name="Karasova D."/>
            <person name="Crhanova M."/>
            <person name="Faldynova M."/>
            <person name="Prikrylova H."/>
            <person name="Zeman M."/>
            <person name="Babak V."/>
            <person name="Rajova J."/>
            <person name="Rychlik I."/>
        </authorList>
    </citation>
    <scope>NUCLEOTIDE SEQUENCE</scope>
    <source>
        <strain evidence="8">ET902</strain>
    </source>
</reference>
<keyword evidence="9" id="KW-1185">Reference proteome</keyword>
<comment type="similarity">
    <text evidence="6">Belongs to the GHMP kinase family. IspE subfamily.</text>
</comment>
<dbReference type="EMBL" id="JAUPBM010000176">
    <property type="protein sequence ID" value="MDO7021308.1"/>
    <property type="molecule type" value="Genomic_DNA"/>
</dbReference>
<evidence type="ECO:0000256" key="3">
    <source>
        <dbReference type="ARBA" id="ARBA00022741"/>
    </source>
</evidence>
<dbReference type="SUPFAM" id="SSF55060">
    <property type="entry name" value="GHMP Kinase, C-terminal domain"/>
    <property type="match status" value="1"/>
</dbReference>
<keyword evidence="3 6" id="KW-0547">Nucleotide-binding</keyword>
<evidence type="ECO:0000313" key="8">
    <source>
        <dbReference type="EMBL" id="MDO7021308.1"/>
    </source>
</evidence>
<dbReference type="Gene3D" id="3.30.230.10">
    <property type="match status" value="1"/>
</dbReference>
<keyword evidence="4 6" id="KW-0418">Kinase</keyword>
<dbReference type="InterPro" id="IPR014721">
    <property type="entry name" value="Ribsml_uS5_D2-typ_fold_subgr"/>
</dbReference>
<dbReference type="SUPFAM" id="SSF54211">
    <property type="entry name" value="Ribosomal protein S5 domain 2-like"/>
    <property type="match status" value="1"/>
</dbReference>
<name>A0ABT8YZJ0_9SPIR</name>
<comment type="caution">
    <text evidence="8">The sequence shown here is derived from an EMBL/GenBank/DDBJ whole genome shotgun (WGS) entry which is preliminary data.</text>
</comment>
<comment type="catalytic activity">
    <reaction evidence="6">
        <text>4-CDP-2-C-methyl-D-erythritol + ATP = 4-CDP-2-C-methyl-D-erythritol 2-phosphate + ADP + H(+)</text>
        <dbReference type="Rhea" id="RHEA:18437"/>
        <dbReference type="ChEBI" id="CHEBI:15378"/>
        <dbReference type="ChEBI" id="CHEBI:30616"/>
        <dbReference type="ChEBI" id="CHEBI:57823"/>
        <dbReference type="ChEBI" id="CHEBI:57919"/>
        <dbReference type="ChEBI" id="CHEBI:456216"/>
        <dbReference type="EC" id="2.7.1.148"/>
    </reaction>
</comment>
<feature type="domain" description="GHMP kinase N-terminal" evidence="7">
    <location>
        <begin position="65"/>
        <end position="142"/>
    </location>
</feature>
<evidence type="ECO:0000259" key="7">
    <source>
        <dbReference type="Pfam" id="PF00288"/>
    </source>
</evidence>
<protein>
    <recommendedName>
        <fullName evidence="1 6">4-diphosphocytidyl-2-C-methyl-D-erythritol kinase</fullName>
        <shortName evidence="6">CMK</shortName>
        <ecNumber evidence="6">2.7.1.148</ecNumber>
    </recommendedName>
    <alternativeName>
        <fullName evidence="6">4-(cytidine-5'-diphospho)-2-C-methyl-D-erythritol kinase</fullName>
    </alternativeName>
</protein>
<keyword evidence="5 6" id="KW-0067">ATP-binding</keyword>
<feature type="binding site" evidence="6">
    <location>
        <begin position="93"/>
        <end position="103"/>
    </location>
    <ligand>
        <name>ATP</name>
        <dbReference type="ChEBI" id="CHEBI:30616"/>
    </ligand>
</feature>
<dbReference type="Pfam" id="PF00288">
    <property type="entry name" value="GHMP_kinases_N"/>
    <property type="match status" value="1"/>
</dbReference>
<dbReference type="PANTHER" id="PTHR43527:SF2">
    <property type="entry name" value="4-DIPHOSPHOCYTIDYL-2-C-METHYL-D-ERYTHRITOL KINASE, CHLOROPLASTIC"/>
    <property type="match status" value="1"/>
</dbReference>
<dbReference type="Proteomes" id="UP001175147">
    <property type="component" value="Unassembled WGS sequence"/>
</dbReference>
<keyword evidence="2 6" id="KW-0808">Transferase</keyword>
<dbReference type="HAMAP" id="MF_00061">
    <property type="entry name" value="IspE"/>
    <property type="match status" value="1"/>
</dbReference>
<organism evidence="8 9">
    <name type="scientific">Brachyspira innocens</name>
    <dbReference type="NCBI Taxonomy" id="13264"/>
    <lineage>
        <taxon>Bacteria</taxon>
        <taxon>Pseudomonadati</taxon>
        <taxon>Spirochaetota</taxon>
        <taxon>Spirochaetia</taxon>
        <taxon>Brachyspirales</taxon>
        <taxon>Brachyspiraceae</taxon>
        <taxon>Brachyspira</taxon>
    </lineage>
</organism>
<dbReference type="GO" id="GO:0050515">
    <property type="term" value="F:4-(cytidine 5'-diphospho)-2-C-methyl-D-erythritol kinase activity"/>
    <property type="evidence" value="ECO:0007669"/>
    <property type="project" value="UniProtKB-EC"/>
</dbReference>
<dbReference type="PIRSF" id="PIRSF010376">
    <property type="entry name" value="IspE"/>
    <property type="match status" value="1"/>
</dbReference>
<dbReference type="EC" id="2.7.1.148" evidence="6"/>
<feature type="active site" evidence="6">
    <location>
        <position position="9"/>
    </location>
</feature>
<evidence type="ECO:0000256" key="5">
    <source>
        <dbReference type="ARBA" id="ARBA00022840"/>
    </source>
</evidence>
<accession>A0ABT8YZJ0</accession>
<dbReference type="PANTHER" id="PTHR43527">
    <property type="entry name" value="4-DIPHOSPHOCYTIDYL-2-C-METHYL-D-ERYTHRITOL KINASE, CHLOROPLASTIC"/>
    <property type="match status" value="1"/>
</dbReference>
<proteinExistence type="inferred from homology"/>
<dbReference type="InterPro" id="IPR004424">
    <property type="entry name" value="IspE"/>
</dbReference>
<dbReference type="Gene3D" id="3.30.70.890">
    <property type="entry name" value="GHMP kinase, C-terminal domain"/>
    <property type="match status" value="1"/>
</dbReference>
<dbReference type="InterPro" id="IPR020568">
    <property type="entry name" value="Ribosomal_Su5_D2-typ_SF"/>
</dbReference>
<sequence length="289" mass="33144">MYIIKAPCKINISLDITSKREDGYHLIESLFHTVNLYDILSIEKSDKYSIHTNGMFALKDDEEDNIVTKVFNYFKNEMGLINNYNINIEKNIPTGAGLGGGSSDAANIIKFFLSELNIDVNDSLIESFSRFGADIPFFIRGGLAWVSGIGEKIKNYNFILPYNIILIYPNIHVSTKLAYSKFVKDDFNKSDIFAIKNMLDNRECFNNDINFNDIVSNTYNIFEKNVFNLDKRIEDIKLHAENIIKRKVSMSGSGSSLFALYENNDKKIDDDFNKLKSEMNYNIYKLSLI</sequence>
<dbReference type="InterPro" id="IPR006204">
    <property type="entry name" value="GHMP_kinase_N_dom"/>
</dbReference>
<evidence type="ECO:0000256" key="2">
    <source>
        <dbReference type="ARBA" id="ARBA00022679"/>
    </source>
</evidence>
<feature type="active site" evidence="6">
    <location>
        <position position="134"/>
    </location>
</feature>
<comment type="function">
    <text evidence="6">Catalyzes the phosphorylation of the position 2 hydroxy group of 4-diphosphocytidyl-2C-methyl-D-erythritol.</text>
</comment>
<evidence type="ECO:0000256" key="1">
    <source>
        <dbReference type="ARBA" id="ARBA00017473"/>
    </source>
</evidence>
<evidence type="ECO:0000256" key="4">
    <source>
        <dbReference type="ARBA" id="ARBA00022777"/>
    </source>
</evidence>
<evidence type="ECO:0000313" key="9">
    <source>
        <dbReference type="Proteomes" id="UP001175147"/>
    </source>
</evidence>
<gene>
    <name evidence="6 8" type="primary">ispE</name>
    <name evidence="8" type="ORF">Q5M86_11055</name>
</gene>
<evidence type="ECO:0000256" key="6">
    <source>
        <dbReference type="HAMAP-Rule" id="MF_00061"/>
    </source>
</evidence>
<dbReference type="RefSeq" id="WP_304384122.1">
    <property type="nucleotide sequence ID" value="NZ_JAUPBL010000002.1"/>
</dbReference>